<dbReference type="InterPro" id="IPR004358">
    <property type="entry name" value="Sig_transdc_His_kin-like_C"/>
</dbReference>
<evidence type="ECO:0000256" key="2">
    <source>
        <dbReference type="ARBA" id="ARBA00004370"/>
    </source>
</evidence>
<dbReference type="Proteomes" id="UP000186878">
    <property type="component" value="Unassembled WGS sequence"/>
</dbReference>
<dbReference type="InterPro" id="IPR003661">
    <property type="entry name" value="HisK_dim/P_dom"/>
</dbReference>
<dbReference type="PANTHER" id="PTHR45436:SF5">
    <property type="entry name" value="SENSOR HISTIDINE KINASE TRCS"/>
    <property type="match status" value="1"/>
</dbReference>
<evidence type="ECO:0000256" key="10">
    <source>
        <dbReference type="SAM" id="Phobius"/>
    </source>
</evidence>
<dbReference type="CDD" id="cd00082">
    <property type="entry name" value="HisKA"/>
    <property type="match status" value="1"/>
</dbReference>
<dbReference type="EMBL" id="MSDO01000004">
    <property type="protein sequence ID" value="OLO05399.1"/>
    <property type="molecule type" value="Genomic_DNA"/>
</dbReference>
<dbReference type="AlphaFoldDB" id="A0A1Q8SVE9"/>
<comment type="subcellular location">
    <subcellularLocation>
        <location evidence="2">Membrane</location>
    </subcellularLocation>
</comment>
<evidence type="ECO:0000256" key="3">
    <source>
        <dbReference type="ARBA" id="ARBA00012438"/>
    </source>
</evidence>
<keyword evidence="9 10" id="KW-0472">Membrane</keyword>
<keyword evidence="13" id="KW-1185">Reference proteome</keyword>
<dbReference type="EC" id="2.7.13.3" evidence="3"/>
<dbReference type="PANTHER" id="PTHR45436">
    <property type="entry name" value="SENSOR HISTIDINE KINASE YKOH"/>
    <property type="match status" value="1"/>
</dbReference>
<evidence type="ECO:0000256" key="7">
    <source>
        <dbReference type="ARBA" id="ARBA00022777"/>
    </source>
</evidence>
<evidence type="ECO:0000256" key="8">
    <source>
        <dbReference type="ARBA" id="ARBA00022989"/>
    </source>
</evidence>
<keyword evidence="5" id="KW-0808">Transferase</keyword>
<feature type="transmembrane region" description="Helical" evidence="10">
    <location>
        <begin position="12"/>
        <end position="30"/>
    </location>
</feature>
<dbReference type="PRINTS" id="PR00344">
    <property type="entry name" value="BCTRLSENSOR"/>
</dbReference>
<dbReference type="InterPro" id="IPR036890">
    <property type="entry name" value="HATPase_C_sf"/>
</dbReference>
<dbReference type="GO" id="GO:0000155">
    <property type="term" value="F:phosphorelay sensor kinase activity"/>
    <property type="evidence" value="ECO:0007669"/>
    <property type="project" value="InterPro"/>
</dbReference>
<comment type="catalytic activity">
    <reaction evidence="1">
        <text>ATP + protein L-histidine = ADP + protein N-phospho-L-histidine.</text>
        <dbReference type="EC" id="2.7.13.3"/>
    </reaction>
</comment>
<evidence type="ECO:0000259" key="11">
    <source>
        <dbReference type="PROSITE" id="PS50109"/>
    </source>
</evidence>
<evidence type="ECO:0000313" key="13">
    <source>
        <dbReference type="Proteomes" id="UP000186878"/>
    </source>
</evidence>
<keyword evidence="6 10" id="KW-0812">Transmembrane</keyword>
<feature type="transmembrane region" description="Helical" evidence="10">
    <location>
        <begin position="155"/>
        <end position="178"/>
    </location>
</feature>
<dbReference type="Gene3D" id="3.30.565.10">
    <property type="entry name" value="Histidine kinase-like ATPase, C-terminal domain"/>
    <property type="match status" value="1"/>
</dbReference>
<dbReference type="OrthoDB" id="9809567at2"/>
<evidence type="ECO:0000256" key="6">
    <source>
        <dbReference type="ARBA" id="ARBA00022692"/>
    </source>
</evidence>
<sequence length="437" mass="49476">MPFASRSLRIRLLSRLALVAVFIMGVTWFLHGMLLTNLARDFLAGRLQQEAEYIISRLALGDMPLAPVERDVWPDTSVFHHVYLVRRGGQVFVSPSEGVRELESFLKGPDRQVLDIEWQGHPFLAWREQAEIRDEMVTVLVGEDFAQVDRGLARLHLWIGATAALISLLLLLLSWVVVQRALRPLAGLKRQLWALRRGERDCLDVSTVSELEDVVAQINEFVDEQRFRQLRSRQSLANLSHAIKTPLAAIIQALGQRKPLTDKRREQILHRLYVIDEKLTEALRRSRIAGQATGQRRLSEDDVDTMLGMMATLYPDIDYRFLPDRLALTRLPLERHDAMEVLGIVLDNGGKWAARSVTVDCVSAYRLVVEDDGPGVPEGQRHRLGERGWRLDEQRPGHGLGLSILRQLVERYRGDVHFGQASGGGLRIELILPSGDS</sequence>
<dbReference type="InterPro" id="IPR003594">
    <property type="entry name" value="HATPase_dom"/>
</dbReference>
<dbReference type="InterPro" id="IPR005467">
    <property type="entry name" value="His_kinase_dom"/>
</dbReference>
<dbReference type="SUPFAM" id="SSF55874">
    <property type="entry name" value="ATPase domain of HSP90 chaperone/DNA topoisomerase II/histidine kinase"/>
    <property type="match status" value="1"/>
</dbReference>
<name>A0A1Q8SVE9_9GAMM</name>
<evidence type="ECO:0000256" key="5">
    <source>
        <dbReference type="ARBA" id="ARBA00022679"/>
    </source>
</evidence>
<dbReference type="InterPro" id="IPR050428">
    <property type="entry name" value="TCS_sensor_his_kinase"/>
</dbReference>
<dbReference type="PROSITE" id="PS50109">
    <property type="entry name" value="HIS_KIN"/>
    <property type="match status" value="1"/>
</dbReference>
<dbReference type="GO" id="GO:0005886">
    <property type="term" value="C:plasma membrane"/>
    <property type="evidence" value="ECO:0007669"/>
    <property type="project" value="TreeGrafter"/>
</dbReference>
<dbReference type="Pfam" id="PF02518">
    <property type="entry name" value="HATPase_c"/>
    <property type="match status" value="1"/>
</dbReference>
<comment type="caution">
    <text evidence="12">The sequence shown here is derived from an EMBL/GenBank/DDBJ whole genome shotgun (WGS) entry which is preliminary data.</text>
</comment>
<dbReference type="SMART" id="SM00387">
    <property type="entry name" value="HATPase_c"/>
    <property type="match status" value="1"/>
</dbReference>
<keyword evidence="7" id="KW-0418">Kinase</keyword>
<evidence type="ECO:0000256" key="9">
    <source>
        <dbReference type="ARBA" id="ARBA00023136"/>
    </source>
</evidence>
<proteinExistence type="predicted"/>
<accession>A0A1Q8SVE9</accession>
<dbReference type="RefSeq" id="WP_075569083.1">
    <property type="nucleotide sequence ID" value="NZ_MSDO01000004.1"/>
</dbReference>
<evidence type="ECO:0000256" key="4">
    <source>
        <dbReference type="ARBA" id="ARBA00022553"/>
    </source>
</evidence>
<evidence type="ECO:0000313" key="12">
    <source>
        <dbReference type="EMBL" id="OLO05399.1"/>
    </source>
</evidence>
<feature type="domain" description="Histidine kinase" evidence="11">
    <location>
        <begin position="238"/>
        <end position="436"/>
    </location>
</feature>
<reference evidence="12 13" key="1">
    <citation type="submission" date="2016-12" db="EMBL/GenBank/DDBJ databases">
        <title>Draft genome sequences of strains Salinicola socius SMB35, Salinicola sp. MH3R3-1 and Chromohalobacter sp. SMB17 from the Verkhnekamsk potash mining region of Russia.</title>
        <authorList>
            <person name="Mavrodi D.V."/>
            <person name="Olsson B.E."/>
            <person name="Korsakova E.S."/>
            <person name="Pyankova A."/>
            <person name="Mavrodi O.V."/>
            <person name="Plotnikova E.G."/>
        </authorList>
    </citation>
    <scope>NUCLEOTIDE SEQUENCE [LARGE SCALE GENOMIC DNA]</scope>
    <source>
        <strain evidence="12 13">SMB35</strain>
    </source>
</reference>
<dbReference type="Gene3D" id="1.10.287.130">
    <property type="match status" value="1"/>
</dbReference>
<keyword evidence="4" id="KW-0597">Phosphoprotein</keyword>
<evidence type="ECO:0000256" key="1">
    <source>
        <dbReference type="ARBA" id="ARBA00000085"/>
    </source>
</evidence>
<gene>
    <name evidence="12" type="ORF">BTW07_05085</name>
</gene>
<organism evidence="12 13">
    <name type="scientific">Salinicola socius</name>
    <dbReference type="NCBI Taxonomy" id="404433"/>
    <lineage>
        <taxon>Bacteria</taxon>
        <taxon>Pseudomonadati</taxon>
        <taxon>Pseudomonadota</taxon>
        <taxon>Gammaproteobacteria</taxon>
        <taxon>Oceanospirillales</taxon>
        <taxon>Halomonadaceae</taxon>
        <taxon>Salinicola</taxon>
    </lineage>
</organism>
<protein>
    <recommendedName>
        <fullName evidence="3">histidine kinase</fullName>
        <ecNumber evidence="3">2.7.13.3</ecNumber>
    </recommendedName>
</protein>
<dbReference type="STRING" id="404433.BTW07_05085"/>
<keyword evidence="8 10" id="KW-1133">Transmembrane helix</keyword>